<dbReference type="Pfam" id="PF00168">
    <property type="entry name" value="C2"/>
    <property type="match status" value="1"/>
</dbReference>
<keyword evidence="1" id="KW-0472">Membrane</keyword>
<dbReference type="PROSITE" id="PS50004">
    <property type="entry name" value="C2"/>
    <property type="match status" value="1"/>
</dbReference>
<evidence type="ECO:0000313" key="3">
    <source>
        <dbReference type="EMBL" id="CAJ1948402.1"/>
    </source>
</evidence>
<evidence type="ECO:0000259" key="2">
    <source>
        <dbReference type="PROSITE" id="PS50004"/>
    </source>
</evidence>
<protein>
    <recommendedName>
        <fullName evidence="2">C2 domain-containing protein</fullName>
    </recommendedName>
</protein>
<reference evidence="3" key="1">
    <citation type="submission" date="2023-10" db="EMBL/GenBank/DDBJ databases">
        <authorList>
            <person name="Domelevo Entfellner J.-B."/>
        </authorList>
    </citation>
    <scope>NUCLEOTIDE SEQUENCE</scope>
</reference>
<dbReference type="Gramene" id="rna-AYBTSS11_LOCUS13169">
    <property type="protein sequence ID" value="CAJ1948402.1"/>
    <property type="gene ID" value="gene-AYBTSS11_LOCUS13169"/>
</dbReference>
<feature type="domain" description="C2" evidence="2">
    <location>
        <begin position="1"/>
        <end position="94"/>
    </location>
</feature>
<dbReference type="InterPro" id="IPR000008">
    <property type="entry name" value="C2_dom"/>
</dbReference>
<name>A0AA86T2A9_9FABA</name>
<dbReference type="SUPFAM" id="SSF49562">
    <property type="entry name" value="C2 domain (Calcium/lipid-binding domain, CaLB)"/>
    <property type="match status" value="1"/>
</dbReference>
<accession>A0AA86T2A9</accession>
<proteinExistence type="predicted"/>
<dbReference type="AlphaFoldDB" id="A0AA86T2A9"/>
<dbReference type="Gene3D" id="2.60.40.150">
    <property type="entry name" value="C2 domain"/>
    <property type="match status" value="1"/>
</dbReference>
<keyword evidence="4" id="KW-1185">Reference proteome</keyword>
<dbReference type="InterPro" id="IPR035892">
    <property type="entry name" value="C2_domain_sf"/>
</dbReference>
<keyword evidence="1" id="KW-0812">Transmembrane</keyword>
<evidence type="ECO:0000256" key="1">
    <source>
        <dbReference type="SAM" id="Phobius"/>
    </source>
</evidence>
<evidence type="ECO:0000313" key="4">
    <source>
        <dbReference type="Proteomes" id="UP001189624"/>
    </source>
</evidence>
<dbReference type="InterPro" id="IPR047259">
    <property type="entry name" value="QUIRKY-like"/>
</dbReference>
<dbReference type="EMBL" id="OY731401">
    <property type="protein sequence ID" value="CAJ1948402.1"/>
    <property type="molecule type" value="Genomic_DNA"/>
</dbReference>
<sequence length="172" mass="19761">MRDGHGSTDAYYVAKYGQKWVRTRTIIDTYSPKWTEQYTWEVYDSCSIITLGVFHNCHLGGSEKATTGTATRDTKIGKKMGELQLAVRFTSLSLAIMIYIYGQPLLPKMHYLRPFTVNQIESLRYQTMNIVAGRLGRAEPPLKKEVVEYMLDADSHMWSMGRSKDSENQMLF</sequence>
<dbReference type="PANTHER" id="PTHR31425">
    <property type="entry name" value="PHOSPHORIBOSYLANTHRANILATE TRANSFERASE ISOFORM 1"/>
    <property type="match status" value="1"/>
</dbReference>
<gene>
    <name evidence="3" type="ORF">AYBTSS11_LOCUS13169</name>
</gene>
<keyword evidence="1" id="KW-1133">Transmembrane helix</keyword>
<organism evidence="3 4">
    <name type="scientific">Sphenostylis stenocarpa</name>
    <dbReference type="NCBI Taxonomy" id="92480"/>
    <lineage>
        <taxon>Eukaryota</taxon>
        <taxon>Viridiplantae</taxon>
        <taxon>Streptophyta</taxon>
        <taxon>Embryophyta</taxon>
        <taxon>Tracheophyta</taxon>
        <taxon>Spermatophyta</taxon>
        <taxon>Magnoliopsida</taxon>
        <taxon>eudicotyledons</taxon>
        <taxon>Gunneridae</taxon>
        <taxon>Pentapetalae</taxon>
        <taxon>rosids</taxon>
        <taxon>fabids</taxon>
        <taxon>Fabales</taxon>
        <taxon>Fabaceae</taxon>
        <taxon>Papilionoideae</taxon>
        <taxon>50 kb inversion clade</taxon>
        <taxon>NPAAA clade</taxon>
        <taxon>indigoferoid/millettioid clade</taxon>
        <taxon>Phaseoleae</taxon>
        <taxon>Sphenostylis</taxon>
    </lineage>
</organism>
<dbReference type="PANTHER" id="PTHR31425:SF46">
    <property type="entry name" value="CALCIUM-DEPENDENT LIPID-BINDING (CALB DOMAIN) FAMILY PROTEIN"/>
    <property type="match status" value="1"/>
</dbReference>
<dbReference type="Proteomes" id="UP001189624">
    <property type="component" value="Chromosome 4"/>
</dbReference>
<feature type="transmembrane region" description="Helical" evidence="1">
    <location>
        <begin position="85"/>
        <end position="102"/>
    </location>
</feature>